<protein>
    <submittedName>
        <fullName evidence="1">Uncharacterized protein</fullName>
    </submittedName>
</protein>
<sequence>MFYKKCLLLLGPSSGQDNIHKIIGTKLYNYWYRFLTFKANYIGCIVYLFQGMHAEEQQKMGERVAYYQQAAEKLRDAIKIVNYFDLMQVKLEELIYMNDMLETKCKVAKNENELMYHEEVPHDALLYEEPICSVNVLAIDLTDPEVSGPIIFSRLVPSGPHGASALYSEEKAKLLRSIVSMAEEKNTQMTDFISSLKLGPLNLDSDQNLEETAERCAKMNAEVEIIDTLVESMNNLAMIIDDVEQSLAEIEKRIQDDTLKEEEYHRAMSPRPLSIVQMDLSRELHEFQEAYARTHESNQVLLKAMTLHISNLKMLSKPLDVSIENIKSTDNETTSQMRRMIGKLENMKAHRDWLIQQLREDITMDDIITRLLIMDPNDLLKQVLIDELEKHMPTVKLFIKNTMNQENIIEKLAPAYSTYGDLRIVFIRLLKKRETLINASINSYDEHRELLEKSQMAQEFYKKLQIDVNNLLARVWITCQVQQEERQQLLPGQKPKTFTHWIHCCWTGH</sequence>
<comment type="caution">
    <text evidence="1">The sequence shown here is derived from an EMBL/GenBank/DDBJ whole genome shotgun (WGS) entry which is preliminary data.</text>
</comment>
<gene>
    <name evidence="1" type="ORF">K1T71_002838</name>
</gene>
<organism evidence="1 2">
    <name type="scientific">Dendrolimus kikuchii</name>
    <dbReference type="NCBI Taxonomy" id="765133"/>
    <lineage>
        <taxon>Eukaryota</taxon>
        <taxon>Metazoa</taxon>
        <taxon>Ecdysozoa</taxon>
        <taxon>Arthropoda</taxon>
        <taxon>Hexapoda</taxon>
        <taxon>Insecta</taxon>
        <taxon>Pterygota</taxon>
        <taxon>Neoptera</taxon>
        <taxon>Endopterygota</taxon>
        <taxon>Lepidoptera</taxon>
        <taxon>Glossata</taxon>
        <taxon>Ditrysia</taxon>
        <taxon>Bombycoidea</taxon>
        <taxon>Lasiocampidae</taxon>
        <taxon>Dendrolimus</taxon>
    </lineage>
</organism>
<evidence type="ECO:0000313" key="1">
    <source>
        <dbReference type="EMBL" id="KAJ0182116.1"/>
    </source>
</evidence>
<proteinExistence type="predicted"/>
<reference evidence="1 2" key="1">
    <citation type="journal article" date="2021" name="Front. Genet.">
        <title>Chromosome-Level Genome Assembly Reveals Significant Gene Expansion in the Toll and IMD Signaling Pathways of Dendrolimus kikuchii.</title>
        <authorList>
            <person name="Zhou J."/>
            <person name="Wu P."/>
            <person name="Xiong Z."/>
            <person name="Liu N."/>
            <person name="Zhao N."/>
            <person name="Ji M."/>
            <person name="Qiu Y."/>
            <person name="Yang B."/>
        </authorList>
    </citation>
    <scope>NUCLEOTIDE SEQUENCE [LARGE SCALE GENOMIC DNA]</scope>
    <source>
        <strain evidence="1">Ann1</strain>
    </source>
</reference>
<keyword evidence="2" id="KW-1185">Reference proteome</keyword>
<dbReference type="Proteomes" id="UP000824533">
    <property type="component" value="Linkage Group LG04"/>
</dbReference>
<name>A0ACC1DET0_9NEOP</name>
<evidence type="ECO:0000313" key="2">
    <source>
        <dbReference type="Proteomes" id="UP000824533"/>
    </source>
</evidence>
<accession>A0ACC1DET0</accession>
<dbReference type="EMBL" id="CM034390">
    <property type="protein sequence ID" value="KAJ0182116.1"/>
    <property type="molecule type" value="Genomic_DNA"/>
</dbReference>